<dbReference type="Proteomes" id="UP000001514">
    <property type="component" value="Unassembled WGS sequence"/>
</dbReference>
<gene>
    <name evidence="2" type="ORF">SELMODRAFT_412555</name>
</gene>
<evidence type="ECO:0000313" key="3">
    <source>
        <dbReference type="Proteomes" id="UP000001514"/>
    </source>
</evidence>
<feature type="chain" id="PRO_5003121918" description="EGF-like domain-containing protein" evidence="1">
    <location>
        <begin position="23"/>
        <end position="354"/>
    </location>
</feature>
<keyword evidence="1" id="KW-0732">Signal</keyword>
<dbReference type="KEGG" id="smo:SELMODRAFT_412555"/>
<reference evidence="2 3" key="1">
    <citation type="journal article" date="2011" name="Science">
        <title>The Selaginella genome identifies genetic changes associated with the evolution of vascular plants.</title>
        <authorList>
            <person name="Banks J.A."/>
            <person name="Nishiyama T."/>
            <person name="Hasebe M."/>
            <person name="Bowman J.L."/>
            <person name="Gribskov M."/>
            <person name="dePamphilis C."/>
            <person name="Albert V.A."/>
            <person name="Aono N."/>
            <person name="Aoyama T."/>
            <person name="Ambrose B.A."/>
            <person name="Ashton N.W."/>
            <person name="Axtell M.J."/>
            <person name="Barker E."/>
            <person name="Barker M.S."/>
            <person name="Bennetzen J.L."/>
            <person name="Bonawitz N.D."/>
            <person name="Chapple C."/>
            <person name="Cheng C."/>
            <person name="Correa L.G."/>
            <person name="Dacre M."/>
            <person name="DeBarry J."/>
            <person name="Dreyer I."/>
            <person name="Elias M."/>
            <person name="Engstrom E.M."/>
            <person name="Estelle M."/>
            <person name="Feng L."/>
            <person name="Finet C."/>
            <person name="Floyd S.K."/>
            <person name="Frommer W.B."/>
            <person name="Fujita T."/>
            <person name="Gramzow L."/>
            <person name="Gutensohn M."/>
            <person name="Harholt J."/>
            <person name="Hattori M."/>
            <person name="Heyl A."/>
            <person name="Hirai T."/>
            <person name="Hiwatashi Y."/>
            <person name="Ishikawa M."/>
            <person name="Iwata M."/>
            <person name="Karol K.G."/>
            <person name="Koehler B."/>
            <person name="Kolukisaoglu U."/>
            <person name="Kubo M."/>
            <person name="Kurata T."/>
            <person name="Lalonde S."/>
            <person name="Li K."/>
            <person name="Li Y."/>
            <person name="Litt A."/>
            <person name="Lyons E."/>
            <person name="Manning G."/>
            <person name="Maruyama T."/>
            <person name="Michael T.P."/>
            <person name="Mikami K."/>
            <person name="Miyazaki S."/>
            <person name="Morinaga S."/>
            <person name="Murata T."/>
            <person name="Mueller-Roeber B."/>
            <person name="Nelson D.R."/>
            <person name="Obara M."/>
            <person name="Oguri Y."/>
            <person name="Olmstead R.G."/>
            <person name="Onodera N."/>
            <person name="Petersen B.L."/>
            <person name="Pils B."/>
            <person name="Prigge M."/>
            <person name="Rensing S.A."/>
            <person name="Riano-Pachon D.M."/>
            <person name="Roberts A.W."/>
            <person name="Sato Y."/>
            <person name="Scheller H.V."/>
            <person name="Schulz B."/>
            <person name="Schulz C."/>
            <person name="Shakirov E.V."/>
            <person name="Shibagaki N."/>
            <person name="Shinohara N."/>
            <person name="Shippen D.E."/>
            <person name="Soerensen I."/>
            <person name="Sotooka R."/>
            <person name="Sugimoto N."/>
            <person name="Sugita M."/>
            <person name="Sumikawa N."/>
            <person name="Tanurdzic M."/>
            <person name="Theissen G."/>
            <person name="Ulvskov P."/>
            <person name="Wakazuki S."/>
            <person name="Weng J.K."/>
            <person name="Willats W.W."/>
            <person name="Wipf D."/>
            <person name="Wolf P.G."/>
            <person name="Yang L."/>
            <person name="Zimmer A.D."/>
            <person name="Zhu Q."/>
            <person name="Mitros T."/>
            <person name="Hellsten U."/>
            <person name="Loque D."/>
            <person name="Otillar R."/>
            <person name="Salamov A."/>
            <person name="Schmutz J."/>
            <person name="Shapiro H."/>
            <person name="Lindquist E."/>
            <person name="Lucas S."/>
            <person name="Rokhsar D."/>
            <person name="Grigoriev I.V."/>
        </authorList>
    </citation>
    <scope>NUCLEOTIDE SEQUENCE [LARGE SCALE GENOMIC DNA]</scope>
</reference>
<keyword evidence="3" id="KW-1185">Reference proteome</keyword>
<dbReference type="InParanoid" id="D8RLV3"/>
<evidence type="ECO:0000256" key="1">
    <source>
        <dbReference type="SAM" id="SignalP"/>
    </source>
</evidence>
<feature type="signal peptide" evidence="1">
    <location>
        <begin position="1"/>
        <end position="22"/>
    </location>
</feature>
<sequence>MRSSKLVFALLSIALVMRFSEALSNLDQAPVASYEPQQVAPAASFGYDSIRERAQVPTAAFYREAQAPTASKNFGMEKWEAAAQAPTASRIFGMENWEEEAQVPVAMERESQAPTSSFGMNRGRMNIEEISQAPTASLKPAAVSLANLDRELDTMMGMTREERRNFIAAQAPVASRGINHIPRESITPTASFENMYFDRSQAPAASVGMDHHPDQLAPTASLKMDRRLSEELLAQVPVSSLHLDQIFPVAAYQEQQISPSASFEAQAPTTSYTMGEEKVNGGAATPVSAYHNRRLLQATDVCSTPPTCSPDGPYVECATGGRLSCVCSWVARCQPDVNNCYFHTNDEIFTSCGF</sequence>
<evidence type="ECO:0008006" key="4">
    <source>
        <dbReference type="Google" id="ProtNLM"/>
    </source>
</evidence>
<dbReference type="Gramene" id="EFJ26991">
    <property type="protein sequence ID" value="EFJ26991"/>
    <property type="gene ID" value="SELMODRAFT_412555"/>
</dbReference>
<dbReference type="AlphaFoldDB" id="D8RLV3"/>
<accession>D8RLV3</accession>
<name>D8RLV3_SELML</name>
<evidence type="ECO:0000313" key="2">
    <source>
        <dbReference type="EMBL" id="EFJ26991.1"/>
    </source>
</evidence>
<organism evidence="3">
    <name type="scientific">Selaginella moellendorffii</name>
    <name type="common">Spikemoss</name>
    <dbReference type="NCBI Taxonomy" id="88036"/>
    <lineage>
        <taxon>Eukaryota</taxon>
        <taxon>Viridiplantae</taxon>
        <taxon>Streptophyta</taxon>
        <taxon>Embryophyta</taxon>
        <taxon>Tracheophyta</taxon>
        <taxon>Lycopodiopsida</taxon>
        <taxon>Selaginellales</taxon>
        <taxon>Selaginellaceae</taxon>
        <taxon>Selaginella</taxon>
    </lineage>
</organism>
<dbReference type="HOGENOM" id="CLU_783887_0_0_1"/>
<dbReference type="EMBL" id="GL377583">
    <property type="protein sequence ID" value="EFJ26991.1"/>
    <property type="molecule type" value="Genomic_DNA"/>
</dbReference>
<proteinExistence type="predicted"/>
<protein>
    <recommendedName>
        <fullName evidence="4">EGF-like domain-containing protein</fullName>
    </recommendedName>
</protein>